<feature type="domain" description="AMP-dependent synthetase/ligase" evidence="1">
    <location>
        <begin position="11"/>
        <end position="357"/>
    </location>
</feature>
<gene>
    <name evidence="3" type="ORF">ACFPCV_21550</name>
</gene>
<comment type="caution">
    <text evidence="3">The sequence shown here is derived from an EMBL/GenBank/DDBJ whole genome shotgun (WGS) entry which is preliminary data.</text>
</comment>
<dbReference type="PROSITE" id="PS00455">
    <property type="entry name" value="AMP_BINDING"/>
    <property type="match status" value="1"/>
</dbReference>
<dbReference type="Pfam" id="PF00501">
    <property type="entry name" value="AMP-binding"/>
    <property type="match status" value="1"/>
</dbReference>
<accession>A0ABV9S6G7</accession>
<dbReference type="PANTHER" id="PTHR45527">
    <property type="entry name" value="NONRIBOSOMAL PEPTIDE SYNTHETASE"/>
    <property type="match status" value="1"/>
</dbReference>
<dbReference type="PANTHER" id="PTHR45527:SF1">
    <property type="entry name" value="FATTY ACID SYNTHASE"/>
    <property type="match status" value="1"/>
</dbReference>
<dbReference type="EMBL" id="JBHSIS010000009">
    <property type="protein sequence ID" value="MFC4856097.1"/>
    <property type="molecule type" value="Genomic_DNA"/>
</dbReference>
<dbReference type="InterPro" id="IPR000873">
    <property type="entry name" value="AMP-dep_synth/lig_dom"/>
</dbReference>
<name>A0ABV9S6G7_9PSEU</name>
<dbReference type="InterPro" id="IPR010071">
    <property type="entry name" value="AA_adenyl_dom"/>
</dbReference>
<sequence>MTGTLHALLADAVRARPDHVAVADGDTELTYRELDDRSTALAHRLAGLGVGQGDRVGLLLEKSAATLVAVHGTLKAGAAYVPLAPKQPADRQAHIIAAADIRVAVTAGEPCPGVAVVDLSAPDEPAHRPVTAQEDLPETGPDDLAYVLFTSGSTGRPKGVALTHRNALSFVDWAVAEFGVGPADRLANHAPLHFDLAVFDLFAAARAAATVVLVPRPAAAFPRELAGFVRRERISVWYSVPSALHQLASRGGLEPGALPELRLVLFAGEVFPVPQLRALMALVPHAEYANLYGPTETNVCTFHRVPNPLPGACRALPIGRPVAGVEVTAHAEDGGVVPDGDRGELWVRGPTVMRGYLGEPELTSAALRPVPPSGEPAYRTGDLGHRDPDGVWWFAGRRDAQIKSRGYRIELGEIETALHGHPAVVECAVVPVPDDEFGNRIVAHVVVRDGAGAAELRTYSRKTLPSYMVPSSFELRDSLPRTSTGKVDYQYLK</sequence>
<evidence type="ECO:0000259" key="1">
    <source>
        <dbReference type="Pfam" id="PF00501"/>
    </source>
</evidence>
<reference evidence="4" key="1">
    <citation type="journal article" date="2019" name="Int. J. Syst. Evol. Microbiol.">
        <title>The Global Catalogue of Microorganisms (GCM) 10K type strain sequencing project: providing services to taxonomists for standard genome sequencing and annotation.</title>
        <authorList>
            <consortium name="The Broad Institute Genomics Platform"/>
            <consortium name="The Broad Institute Genome Sequencing Center for Infectious Disease"/>
            <person name="Wu L."/>
            <person name="Ma J."/>
        </authorList>
    </citation>
    <scope>NUCLEOTIDE SEQUENCE [LARGE SCALE GENOMIC DNA]</scope>
    <source>
        <strain evidence="4">ZS-22-S1</strain>
    </source>
</reference>
<dbReference type="Pfam" id="PF13193">
    <property type="entry name" value="AMP-binding_C"/>
    <property type="match status" value="1"/>
</dbReference>
<dbReference type="InterPro" id="IPR045851">
    <property type="entry name" value="AMP-bd_C_sf"/>
</dbReference>
<evidence type="ECO:0000313" key="3">
    <source>
        <dbReference type="EMBL" id="MFC4856097.1"/>
    </source>
</evidence>
<organism evidence="3 4">
    <name type="scientific">Actinophytocola glycyrrhizae</name>
    <dbReference type="NCBI Taxonomy" id="2044873"/>
    <lineage>
        <taxon>Bacteria</taxon>
        <taxon>Bacillati</taxon>
        <taxon>Actinomycetota</taxon>
        <taxon>Actinomycetes</taxon>
        <taxon>Pseudonocardiales</taxon>
        <taxon>Pseudonocardiaceae</taxon>
    </lineage>
</organism>
<dbReference type="Gene3D" id="3.30.300.30">
    <property type="match status" value="1"/>
</dbReference>
<evidence type="ECO:0000259" key="2">
    <source>
        <dbReference type="Pfam" id="PF13193"/>
    </source>
</evidence>
<dbReference type="RefSeq" id="WP_378058059.1">
    <property type="nucleotide sequence ID" value="NZ_JBHSIS010000009.1"/>
</dbReference>
<evidence type="ECO:0000313" key="4">
    <source>
        <dbReference type="Proteomes" id="UP001595859"/>
    </source>
</evidence>
<keyword evidence="4" id="KW-1185">Reference proteome</keyword>
<protein>
    <submittedName>
        <fullName evidence="3">Amino acid adenylation domain-containing protein</fullName>
    </submittedName>
</protein>
<dbReference type="NCBIfam" id="TIGR01733">
    <property type="entry name" value="AA-adenyl-dom"/>
    <property type="match status" value="1"/>
</dbReference>
<dbReference type="Gene3D" id="3.40.50.12780">
    <property type="entry name" value="N-terminal domain of ligase-like"/>
    <property type="match status" value="1"/>
</dbReference>
<dbReference type="InterPro" id="IPR025110">
    <property type="entry name" value="AMP-bd_C"/>
</dbReference>
<dbReference type="InterPro" id="IPR020845">
    <property type="entry name" value="AMP-binding_CS"/>
</dbReference>
<dbReference type="InterPro" id="IPR042099">
    <property type="entry name" value="ANL_N_sf"/>
</dbReference>
<dbReference type="PRINTS" id="PR00154">
    <property type="entry name" value="AMPBINDING"/>
</dbReference>
<feature type="domain" description="AMP-binding enzyme C-terminal" evidence="2">
    <location>
        <begin position="413"/>
        <end position="486"/>
    </location>
</feature>
<proteinExistence type="predicted"/>
<dbReference type="Proteomes" id="UP001595859">
    <property type="component" value="Unassembled WGS sequence"/>
</dbReference>
<dbReference type="SUPFAM" id="SSF56801">
    <property type="entry name" value="Acetyl-CoA synthetase-like"/>
    <property type="match status" value="1"/>
</dbReference>
<dbReference type="InterPro" id="IPR020459">
    <property type="entry name" value="AMP-binding"/>
</dbReference>